<proteinExistence type="predicted"/>
<dbReference type="AlphaFoldDB" id="A0A2K5ARV4"/>
<protein>
    <submittedName>
        <fullName evidence="2">Uncharacterized protein</fullName>
    </submittedName>
</protein>
<gene>
    <name evidence="2" type="ORF">NCAV_1215</name>
</gene>
<evidence type="ECO:0000313" key="2">
    <source>
        <dbReference type="EMBL" id="SPC34382.1"/>
    </source>
</evidence>
<dbReference type="KEGG" id="ncv:NCAV_1215"/>
<organism evidence="2 3">
    <name type="scientific">Candidatus Nitrosocaldus cavascurensis</name>
    <dbReference type="NCBI Taxonomy" id="2058097"/>
    <lineage>
        <taxon>Archaea</taxon>
        <taxon>Nitrososphaerota</taxon>
        <taxon>Nitrososphaeria</taxon>
        <taxon>Candidatus Nitrosocaldales</taxon>
        <taxon>Candidatus Nitrosocaldaceae</taxon>
        <taxon>Candidatus Nitrosocaldus</taxon>
    </lineage>
</organism>
<accession>A0A2K5ARV4</accession>
<feature type="region of interest" description="Disordered" evidence="1">
    <location>
        <begin position="24"/>
        <end position="43"/>
    </location>
</feature>
<evidence type="ECO:0000256" key="1">
    <source>
        <dbReference type="SAM" id="MobiDB-lite"/>
    </source>
</evidence>
<evidence type="ECO:0000313" key="3">
    <source>
        <dbReference type="Proteomes" id="UP000236248"/>
    </source>
</evidence>
<sequence length="43" mass="4714">MGTYNSWREEVSLSRVGRVRASESMLEGKSNVGNVGKGRGGEW</sequence>
<dbReference type="EMBL" id="LT981265">
    <property type="protein sequence ID" value="SPC34382.1"/>
    <property type="molecule type" value="Genomic_DNA"/>
</dbReference>
<keyword evidence="3" id="KW-1185">Reference proteome</keyword>
<dbReference type="Proteomes" id="UP000236248">
    <property type="component" value="Chromosome NCAV"/>
</dbReference>
<name>A0A2K5ARV4_9ARCH</name>
<reference evidence="3" key="1">
    <citation type="submission" date="2018-01" db="EMBL/GenBank/DDBJ databases">
        <authorList>
            <person name="Kerou L M."/>
        </authorList>
    </citation>
    <scope>NUCLEOTIDE SEQUENCE [LARGE SCALE GENOMIC DNA]</scope>
    <source>
        <strain evidence="3">SCU2</strain>
    </source>
</reference>